<reference evidence="3 4" key="1">
    <citation type="submission" date="2023-01" db="EMBL/GenBank/DDBJ databases">
        <title>Analysis of 21 Apiospora genomes using comparative genomics revels a genus with tremendous synthesis potential of carbohydrate active enzymes and secondary metabolites.</title>
        <authorList>
            <person name="Sorensen T."/>
        </authorList>
    </citation>
    <scope>NUCLEOTIDE SEQUENCE [LARGE SCALE GENOMIC DNA]</scope>
    <source>
        <strain evidence="3 4">CBS 83171</strain>
    </source>
</reference>
<feature type="region of interest" description="Disordered" evidence="1">
    <location>
        <begin position="43"/>
        <end position="78"/>
    </location>
</feature>
<evidence type="ECO:0000259" key="2">
    <source>
        <dbReference type="Pfam" id="PF20150"/>
    </source>
</evidence>
<organism evidence="3 4">
    <name type="scientific">Apiospora saccharicola</name>
    <dbReference type="NCBI Taxonomy" id="335842"/>
    <lineage>
        <taxon>Eukaryota</taxon>
        <taxon>Fungi</taxon>
        <taxon>Dikarya</taxon>
        <taxon>Ascomycota</taxon>
        <taxon>Pezizomycotina</taxon>
        <taxon>Sordariomycetes</taxon>
        <taxon>Xylariomycetidae</taxon>
        <taxon>Amphisphaeriales</taxon>
        <taxon>Apiosporaceae</taxon>
        <taxon>Apiospora</taxon>
    </lineage>
</organism>
<feature type="region of interest" description="Disordered" evidence="1">
    <location>
        <begin position="96"/>
        <end position="119"/>
    </location>
</feature>
<dbReference type="EMBL" id="JAQQWM010000004">
    <property type="protein sequence ID" value="KAK8068498.1"/>
    <property type="molecule type" value="Genomic_DNA"/>
</dbReference>
<dbReference type="Proteomes" id="UP001446871">
    <property type="component" value="Unassembled WGS sequence"/>
</dbReference>
<name>A0ABR1VBD9_9PEZI</name>
<evidence type="ECO:0000256" key="1">
    <source>
        <dbReference type="SAM" id="MobiDB-lite"/>
    </source>
</evidence>
<accession>A0ABR1VBD9</accession>
<dbReference type="Pfam" id="PF20150">
    <property type="entry name" value="2EXR"/>
    <property type="match status" value="1"/>
</dbReference>
<comment type="caution">
    <text evidence="3">The sequence shown here is derived from an EMBL/GenBank/DDBJ whole genome shotgun (WGS) entry which is preliminary data.</text>
</comment>
<evidence type="ECO:0000313" key="4">
    <source>
        <dbReference type="Proteomes" id="UP001446871"/>
    </source>
</evidence>
<proteinExistence type="predicted"/>
<protein>
    <recommendedName>
        <fullName evidence="2">2EXR domain-containing protein</fullName>
    </recommendedName>
</protein>
<feature type="compositionally biased region" description="Basic and acidic residues" evidence="1">
    <location>
        <begin position="58"/>
        <end position="77"/>
    </location>
</feature>
<feature type="domain" description="2EXR" evidence="2">
    <location>
        <begin position="7"/>
        <end position="28"/>
    </location>
</feature>
<evidence type="ECO:0000313" key="3">
    <source>
        <dbReference type="EMBL" id="KAK8068498.1"/>
    </source>
</evidence>
<dbReference type="InterPro" id="IPR045518">
    <property type="entry name" value="2EXR"/>
</dbReference>
<keyword evidence="4" id="KW-1185">Reference proteome</keyword>
<gene>
    <name evidence="3" type="ORF">PG996_007610</name>
</gene>
<sequence length="260" mass="29464">MSPLTEFHPFPKLPPELRNMIWAKYDDEVEPVIWHEFSYASHSTTAGHTTPDLLEGDQSYRVRRPGDGSRTDDEHAKKSISKTLYPLAGVDLPLHPRVSTDGRGDLGCTDGRPRSGPPHFRARLDRDVFVFTHSNPTPKNFLGFLSPCAAGQDPEPLPDDHWFFRTRKIAIGAGISKLGSFDRDTLQRHQGLAVMYVIPAPDLYEVKERHWFWTRDGFANGDRLPSQAEKDFYESISKIFEGRDVIPGPEDMLEALRVPN</sequence>